<evidence type="ECO:0000313" key="1">
    <source>
        <dbReference type="EMBL" id="EXB47709.1"/>
    </source>
</evidence>
<protein>
    <submittedName>
        <fullName evidence="1">Uncharacterized protein</fullName>
    </submittedName>
</protein>
<evidence type="ECO:0000313" key="2">
    <source>
        <dbReference type="Proteomes" id="UP000030645"/>
    </source>
</evidence>
<proteinExistence type="predicted"/>
<accession>W9QZW2</accession>
<sequence>MGKWRSIAQSCTPLGMKRERRCRMYSWVRQDYAGESESNQRKREQPKSTPCSVTVQAFHHQKTTPHVTLFLLHHQHQSSRESFPLVFFTRFFAFL</sequence>
<reference evidence="2" key="1">
    <citation type="submission" date="2013-01" db="EMBL/GenBank/DDBJ databases">
        <title>Draft Genome Sequence of a Mulberry Tree, Morus notabilis C.K. Schneid.</title>
        <authorList>
            <person name="He N."/>
            <person name="Zhao S."/>
        </authorList>
    </citation>
    <scope>NUCLEOTIDE SEQUENCE</scope>
</reference>
<name>W9QZW2_9ROSA</name>
<dbReference type="EMBL" id="KE343933">
    <property type="protein sequence ID" value="EXB47709.1"/>
    <property type="molecule type" value="Genomic_DNA"/>
</dbReference>
<organism evidence="1 2">
    <name type="scientific">Morus notabilis</name>
    <dbReference type="NCBI Taxonomy" id="981085"/>
    <lineage>
        <taxon>Eukaryota</taxon>
        <taxon>Viridiplantae</taxon>
        <taxon>Streptophyta</taxon>
        <taxon>Embryophyta</taxon>
        <taxon>Tracheophyta</taxon>
        <taxon>Spermatophyta</taxon>
        <taxon>Magnoliopsida</taxon>
        <taxon>eudicotyledons</taxon>
        <taxon>Gunneridae</taxon>
        <taxon>Pentapetalae</taxon>
        <taxon>rosids</taxon>
        <taxon>fabids</taxon>
        <taxon>Rosales</taxon>
        <taxon>Moraceae</taxon>
        <taxon>Moreae</taxon>
        <taxon>Morus</taxon>
    </lineage>
</organism>
<dbReference type="AlphaFoldDB" id="W9QZW2"/>
<dbReference type="Proteomes" id="UP000030645">
    <property type="component" value="Unassembled WGS sequence"/>
</dbReference>
<keyword evidence="2" id="KW-1185">Reference proteome</keyword>
<gene>
    <name evidence="1" type="ORF">L484_010494</name>
</gene>